<evidence type="ECO:0000256" key="2">
    <source>
        <dbReference type="SAM" id="SignalP"/>
    </source>
</evidence>
<feature type="signal peptide" evidence="2">
    <location>
        <begin position="1"/>
        <end position="23"/>
    </location>
</feature>
<reference evidence="4" key="4">
    <citation type="submission" date="2025-09" db="UniProtKB">
        <authorList>
            <consortium name="Ensembl"/>
        </authorList>
    </citation>
    <scope>IDENTIFICATION</scope>
</reference>
<organism evidence="4 5">
    <name type="scientific">Astyanax mexicanus</name>
    <name type="common">Blind cave fish</name>
    <name type="synonym">Astyanax fasciatus mexicanus</name>
    <dbReference type="NCBI Taxonomy" id="7994"/>
    <lineage>
        <taxon>Eukaryota</taxon>
        <taxon>Metazoa</taxon>
        <taxon>Chordata</taxon>
        <taxon>Craniata</taxon>
        <taxon>Vertebrata</taxon>
        <taxon>Euteleostomi</taxon>
        <taxon>Actinopterygii</taxon>
        <taxon>Neopterygii</taxon>
        <taxon>Teleostei</taxon>
        <taxon>Ostariophysi</taxon>
        <taxon>Characiformes</taxon>
        <taxon>Characoidei</taxon>
        <taxon>Acestrorhamphidae</taxon>
        <taxon>Acestrorhamphinae</taxon>
        <taxon>Astyanax</taxon>
    </lineage>
</organism>
<dbReference type="GO" id="GO:0004896">
    <property type="term" value="F:cytokine receptor activity"/>
    <property type="evidence" value="ECO:0007669"/>
    <property type="project" value="TreeGrafter"/>
</dbReference>
<dbReference type="AlphaFoldDB" id="A0A3B1K849"/>
<dbReference type="PANTHER" id="PTHR20859:SF53">
    <property type="entry name" value="INTERLEUKIN-22 RECEPTOR SUBUNIT ALPHA-1"/>
    <property type="match status" value="1"/>
</dbReference>
<evidence type="ECO:0000259" key="3">
    <source>
        <dbReference type="Pfam" id="PF01108"/>
    </source>
</evidence>
<feature type="chain" id="PRO_5017184003" evidence="2">
    <location>
        <begin position="24"/>
        <end position="304"/>
    </location>
</feature>
<evidence type="ECO:0000313" key="5">
    <source>
        <dbReference type="Proteomes" id="UP000018467"/>
    </source>
</evidence>
<dbReference type="GO" id="GO:0005886">
    <property type="term" value="C:plasma membrane"/>
    <property type="evidence" value="ECO:0007669"/>
    <property type="project" value="TreeGrafter"/>
</dbReference>
<dbReference type="InterPro" id="IPR036116">
    <property type="entry name" value="FN3_sf"/>
</dbReference>
<dbReference type="GeneTree" id="ENSGT00510000048354"/>
<reference evidence="4" key="3">
    <citation type="submission" date="2025-08" db="UniProtKB">
        <authorList>
            <consortium name="Ensembl"/>
        </authorList>
    </citation>
    <scope>IDENTIFICATION</scope>
</reference>
<dbReference type="InParanoid" id="A0A3B1K849"/>
<dbReference type="InterPro" id="IPR050650">
    <property type="entry name" value="Type-II_Cytokine-TF_Rcpt"/>
</dbReference>
<reference evidence="5" key="2">
    <citation type="journal article" date="2014" name="Nat. Commun.">
        <title>The cavefish genome reveals candidate genes for eye loss.</title>
        <authorList>
            <person name="McGaugh S.E."/>
            <person name="Gross J.B."/>
            <person name="Aken B."/>
            <person name="Blin M."/>
            <person name="Borowsky R."/>
            <person name="Chalopin D."/>
            <person name="Hinaux H."/>
            <person name="Jeffery W.R."/>
            <person name="Keene A."/>
            <person name="Ma L."/>
            <person name="Minx P."/>
            <person name="Murphy D."/>
            <person name="O'Quin K.E."/>
            <person name="Retaux S."/>
            <person name="Rohner N."/>
            <person name="Searle S.M."/>
            <person name="Stahl B.A."/>
            <person name="Tabin C."/>
            <person name="Volff J.N."/>
            <person name="Yoshizawa M."/>
            <person name="Warren W.C."/>
        </authorList>
    </citation>
    <scope>NUCLEOTIDE SEQUENCE [LARGE SCALE GENOMIC DNA]</scope>
    <source>
        <strain evidence="5">female</strain>
    </source>
</reference>
<reference evidence="5" key="1">
    <citation type="submission" date="2013-03" db="EMBL/GenBank/DDBJ databases">
        <authorList>
            <person name="Jeffery W."/>
            <person name="Warren W."/>
            <person name="Wilson R.K."/>
        </authorList>
    </citation>
    <scope>NUCLEOTIDE SEQUENCE</scope>
    <source>
        <strain evidence="5">female</strain>
    </source>
</reference>
<name>A0A3B1K849_ASTMX</name>
<dbReference type="Pfam" id="PF01108">
    <property type="entry name" value="Tissue_fac"/>
    <property type="match status" value="1"/>
</dbReference>
<dbReference type="Proteomes" id="UP000018467">
    <property type="component" value="Unassembled WGS sequence"/>
</dbReference>
<protein>
    <submittedName>
        <fullName evidence="4">Interleukin 20 receptor subunit beta</fullName>
    </submittedName>
</protein>
<dbReference type="Bgee" id="ENSAMXG00000037297">
    <property type="expression patterns" value="Expressed in zone of skin and 4 other cell types or tissues"/>
</dbReference>
<dbReference type="InterPro" id="IPR003961">
    <property type="entry name" value="FN3_dom"/>
</dbReference>
<keyword evidence="2" id="KW-0732">Signal</keyword>
<dbReference type="Ensembl" id="ENSAMXT00000042665.1">
    <property type="protein sequence ID" value="ENSAMXP00000050638.1"/>
    <property type="gene ID" value="ENSAMXG00000037297.1"/>
</dbReference>
<dbReference type="PANTHER" id="PTHR20859">
    <property type="entry name" value="INTERFERON/INTERLEUKIN RECEPTOR"/>
    <property type="match status" value="1"/>
</dbReference>
<keyword evidence="1" id="KW-1133">Transmembrane helix</keyword>
<keyword evidence="1" id="KW-0472">Membrane</keyword>
<dbReference type="STRING" id="7994.ENSAMXP00000050638"/>
<evidence type="ECO:0000256" key="1">
    <source>
        <dbReference type="SAM" id="Phobius"/>
    </source>
</evidence>
<dbReference type="FunCoup" id="A0A3B1K849">
    <property type="interactions" value="588"/>
</dbReference>
<dbReference type="PROSITE" id="PS51257">
    <property type="entry name" value="PROKAR_LIPOPROTEIN"/>
    <property type="match status" value="1"/>
</dbReference>
<feature type="domain" description="Fibronectin type-III" evidence="3">
    <location>
        <begin position="11"/>
        <end position="113"/>
    </location>
</feature>
<evidence type="ECO:0000313" key="4">
    <source>
        <dbReference type="Ensembl" id="ENSAMXP00000050638.1"/>
    </source>
</evidence>
<keyword evidence="5" id="KW-1185">Reference proteome</keyword>
<proteinExistence type="predicted"/>
<accession>A0A3B1K849</accession>
<dbReference type="SUPFAM" id="SSF49265">
    <property type="entry name" value="Fibronectin type III"/>
    <property type="match status" value="1"/>
</dbReference>
<dbReference type="InterPro" id="IPR013783">
    <property type="entry name" value="Ig-like_fold"/>
</dbReference>
<sequence length="304" mass="33592">MVQNRGFIEALTLLLLSITLSCASLLPSLQNLSIQSVNMRHLLKWSPLQEACGTVQYSVKFQGEYETHMLNGSWVDAYDCQRISQTQCDLTLDLGSDSDYSIVVQAQCGDQTSWTQLPSAFNRRDTELVAPNMSVSVTGSLIQVDFTEVHPQITISLRVWREGDEQNASSQVIKAQPYQFSFDTQQNGGTHCVKAEARLESLNKSSSTETNCISVPKLPSGWIKPVAVSAAVVISVFTALALGWRLPRCLPRLRQTMCTKKQLPSALLEDWPPRTPTFPCSVQLEPTHPLTLLHPSEEQDGAAG</sequence>
<dbReference type="Gene3D" id="2.60.40.10">
    <property type="entry name" value="Immunoglobulins"/>
    <property type="match status" value="2"/>
</dbReference>
<keyword evidence="1" id="KW-0812">Transmembrane</keyword>
<feature type="transmembrane region" description="Helical" evidence="1">
    <location>
        <begin position="222"/>
        <end position="244"/>
    </location>
</feature>